<protein>
    <submittedName>
        <fullName evidence="1">Peptide transporter ptr2-a</fullName>
    </submittedName>
</protein>
<name>A0ACC3ZGK7_COLTU</name>
<keyword evidence="2" id="KW-1185">Reference proteome</keyword>
<proteinExistence type="predicted"/>
<comment type="caution">
    <text evidence="1">The sequence shown here is derived from an EMBL/GenBank/DDBJ whole genome shotgun (WGS) entry which is preliminary data.</text>
</comment>
<organism evidence="1 2">
    <name type="scientific">Colletotrichum truncatum</name>
    <name type="common">Anthracnose fungus</name>
    <name type="synonym">Colletotrichum capsici</name>
    <dbReference type="NCBI Taxonomy" id="5467"/>
    <lineage>
        <taxon>Eukaryota</taxon>
        <taxon>Fungi</taxon>
        <taxon>Dikarya</taxon>
        <taxon>Ascomycota</taxon>
        <taxon>Pezizomycotina</taxon>
        <taxon>Sordariomycetes</taxon>
        <taxon>Hypocreomycetidae</taxon>
        <taxon>Glomerellales</taxon>
        <taxon>Glomerellaceae</taxon>
        <taxon>Colletotrichum</taxon>
        <taxon>Colletotrichum truncatum species complex</taxon>
    </lineage>
</organism>
<dbReference type="Proteomes" id="UP000805649">
    <property type="component" value="Unassembled WGS sequence"/>
</dbReference>
<reference evidence="1 2" key="1">
    <citation type="journal article" date="2020" name="Phytopathology">
        <title>Genome Sequence Resources of Colletotrichum truncatum, C. plurivorum, C. musicola, and C. sojae: Four Species Pathogenic to Soybean (Glycine max).</title>
        <authorList>
            <person name="Rogerio F."/>
            <person name="Boufleur T.R."/>
            <person name="Ciampi-Guillardi M."/>
            <person name="Sukno S.A."/>
            <person name="Thon M.R."/>
            <person name="Massola Junior N.S."/>
            <person name="Baroncelli R."/>
        </authorList>
    </citation>
    <scope>NUCLEOTIDE SEQUENCE [LARGE SCALE GENOMIC DNA]</scope>
    <source>
        <strain evidence="1 2">CMES1059</strain>
    </source>
</reference>
<evidence type="ECO:0000313" key="1">
    <source>
        <dbReference type="EMBL" id="KAL0943257.1"/>
    </source>
</evidence>
<sequence>MSTAPNLDVVDAARADIPGIEKGLDGEKRPDAYQGNLADARGSSETLTGPNGEVYPTEEELTTLRRTHGKVSWLIYSIGFVEMCERFAYYGTTAVFVNFIAYPLPPNSTTGAGGTHEQAGALGLGQRASTALTLFNSFWSYVMPLLGGYLADTYWGRYLTIQYAIVVATVGHILIIVAAIPSVISNPSGALAAFIIGLLGFGTGVGWFKANISPLIAEQYELTQPRATVETLPSGERVIIDPVMTISRVYMRYYFLINVGALVGQVSMVYAEKYVGFWLSYLLPTIMFFFCPVVMVLCRKHYAKRPPTGSVLGKSIALVAYGIRQGHGGIFAMRKDAFWERIKPSAVPDRPSWMTFDDAWVDEVRRGIMACTVFLWFPIFWLAYGQMTNNLINQAATMRLDGIPNDIITNLNPFALLIFIPICDKLIYPAVERAGVRFTPIKKITVGFFCATMSMMVAAVIQHFIYQRAPCGYSASDTDCIRENGPPEMTVWIQTPCYILIALSEIFASITGLEYAFTKAPRNMRGLVTGVFLFVHAFSSAIAQAFVGLAADPLLVWLYTCITIISCVGGVGFWIMFRKLDKEEDALNALPESSYRGRDGGMEMKAKDVEN</sequence>
<accession>A0ACC3ZGK7</accession>
<evidence type="ECO:0000313" key="2">
    <source>
        <dbReference type="Proteomes" id="UP000805649"/>
    </source>
</evidence>
<gene>
    <name evidence="1" type="ORF">CTRU02_201143</name>
</gene>
<dbReference type="EMBL" id="VUJX02000001">
    <property type="protein sequence ID" value="KAL0943257.1"/>
    <property type="molecule type" value="Genomic_DNA"/>
</dbReference>